<evidence type="ECO:0000313" key="2">
    <source>
        <dbReference type="EMBL" id="CAD5114129.1"/>
    </source>
</evidence>
<dbReference type="Proteomes" id="UP000549394">
    <property type="component" value="Unassembled WGS sequence"/>
</dbReference>
<comment type="caution">
    <text evidence="2">The sequence shown here is derived from an EMBL/GenBank/DDBJ whole genome shotgun (WGS) entry which is preliminary data.</text>
</comment>
<proteinExistence type="predicted"/>
<name>A0A7I8VDU5_9ANNE</name>
<keyword evidence="3" id="KW-1185">Reference proteome</keyword>
<accession>A0A7I8VDU5</accession>
<sequence>MGLIKQNVRFEALKEKLIESDSDVICLQEIWNDEEIFELAGYLEEKYPYSFSFIHESNGSIPQHILKGKSKCDARVLADILKCMSLSCAKAMNRNSLFSCTLQKCQVLNKIEKKCLECFIFKALTCVDTNRPDKDPFGFGQCVMEAAGQGRLTYISIFTYKKQILRQATEPGRENHGLLLLSKRKFLKNSLKALPFDRRMIVQRGFLEVQLVGYKYISLLSVIFLLKSVATGYKSWRELKEKAEVDFLINRYSSDSNTFLLGDFNIGPEIKEKQIDGYFDNLYQKMKENGLRNVAVDHLALCTYCKDNTIVQIMDPGYSKNCILDGIIPINIRNRIVKVEREYVRDVRNPIILSIPMSDHYGISAIFEENQN</sequence>
<dbReference type="InterPro" id="IPR036691">
    <property type="entry name" value="Endo/exonu/phosph_ase_sf"/>
</dbReference>
<dbReference type="SUPFAM" id="SSF56219">
    <property type="entry name" value="DNase I-like"/>
    <property type="match status" value="1"/>
</dbReference>
<dbReference type="Pfam" id="PF03372">
    <property type="entry name" value="Exo_endo_phos"/>
    <property type="match status" value="1"/>
</dbReference>
<organism evidence="2 3">
    <name type="scientific">Dimorphilus gyrociliatus</name>
    <dbReference type="NCBI Taxonomy" id="2664684"/>
    <lineage>
        <taxon>Eukaryota</taxon>
        <taxon>Metazoa</taxon>
        <taxon>Spiralia</taxon>
        <taxon>Lophotrochozoa</taxon>
        <taxon>Annelida</taxon>
        <taxon>Polychaeta</taxon>
        <taxon>Polychaeta incertae sedis</taxon>
        <taxon>Dinophilidae</taxon>
        <taxon>Dimorphilus</taxon>
    </lineage>
</organism>
<feature type="domain" description="Endonuclease/exonuclease/phosphatase" evidence="1">
    <location>
        <begin position="7"/>
        <end position="268"/>
    </location>
</feature>
<dbReference type="GO" id="GO:0003824">
    <property type="term" value="F:catalytic activity"/>
    <property type="evidence" value="ECO:0007669"/>
    <property type="project" value="InterPro"/>
</dbReference>
<dbReference type="OrthoDB" id="6128907at2759"/>
<dbReference type="AlphaFoldDB" id="A0A7I8VDU5"/>
<dbReference type="Gene3D" id="3.60.10.10">
    <property type="entry name" value="Endonuclease/exonuclease/phosphatase"/>
    <property type="match status" value="2"/>
</dbReference>
<dbReference type="EMBL" id="CAJFCJ010000005">
    <property type="protein sequence ID" value="CAD5114129.1"/>
    <property type="molecule type" value="Genomic_DNA"/>
</dbReference>
<evidence type="ECO:0000313" key="3">
    <source>
        <dbReference type="Proteomes" id="UP000549394"/>
    </source>
</evidence>
<dbReference type="InterPro" id="IPR005135">
    <property type="entry name" value="Endo/exonuclease/phosphatase"/>
</dbReference>
<protein>
    <submittedName>
        <fullName evidence="2">DgyrCDS3274</fullName>
    </submittedName>
</protein>
<reference evidence="2 3" key="1">
    <citation type="submission" date="2020-08" db="EMBL/GenBank/DDBJ databases">
        <authorList>
            <person name="Hejnol A."/>
        </authorList>
    </citation>
    <scope>NUCLEOTIDE SEQUENCE [LARGE SCALE GENOMIC DNA]</scope>
</reference>
<evidence type="ECO:0000259" key="1">
    <source>
        <dbReference type="Pfam" id="PF03372"/>
    </source>
</evidence>
<gene>
    <name evidence="2" type="ORF">DGYR_LOCUS3012</name>
</gene>